<sequence length="102" mass="11399">MKFRALSLPTDGLELDCSSSPYRWDLSAKLEEREAMGFEHRFVKMDGQSDTGTVEARLVGNAKGTMWQSNGQLSLQVLYLESQSCARMFLSSSQVGRSQICI</sequence>
<dbReference type="GeneID" id="116208362"/>
<name>A0A6P8DJT8_PUNGR</name>
<dbReference type="RefSeq" id="XP_031397607.1">
    <property type="nucleotide sequence ID" value="XM_031541747.1"/>
</dbReference>
<keyword evidence="1" id="KW-1185">Reference proteome</keyword>
<gene>
    <name evidence="2" type="primary">LOC116208362</name>
</gene>
<dbReference type="Proteomes" id="UP000515151">
    <property type="component" value="Chromosome 5"/>
</dbReference>
<dbReference type="AlphaFoldDB" id="A0A6P8DJT8"/>
<reference evidence="2" key="2">
    <citation type="submission" date="2025-08" db="UniProtKB">
        <authorList>
            <consortium name="RefSeq"/>
        </authorList>
    </citation>
    <scope>IDENTIFICATION</scope>
    <source>
        <tissue evidence="2">Leaf</tissue>
    </source>
</reference>
<reference evidence="1" key="1">
    <citation type="journal article" date="2020" name="Plant Biotechnol. J.">
        <title>The pomegranate (Punica granatum L.) draft genome dissects genetic divergence between soft- and hard-seeded cultivars.</title>
        <authorList>
            <person name="Luo X."/>
            <person name="Li H."/>
            <person name="Wu Z."/>
            <person name="Yao W."/>
            <person name="Zhao P."/>
            <person name="Cao D."/>
            <person name="Yu H."/>
            <person name="Li K."/>
            <person name="Poudel K."/>
            <person name="Zhao D."/>
            <person name="Zhang F."/>
            <person name="Xia X."/>
            <person name="Chen L."/>
            <person name="Wang Q."/>
            <person name="Jing D."/>
            <person name="Cao S."/>
        </authorList>
    </citation>
    <scope>NUCLEOTIDE SEQUENCE [LARGE SCALE GENOMIC DNA]</scope>
    <source>
        <strain evidence="1">cv. Tunisia</strain>
    </source>
</reference>
<evidence type="ECO:0000313" key="1">
    <source>
        <dbReference type="Proteomes" id="UP000515151"/>
    </source>
</evidence>
<protein>
    <submittedName>
        <fullName evidence="2">Uncharacterized protein LOC116208362 isoform X3</fullName>
    </submittedName>
</protein>
<accession>A0A6P8DJT8</accession>
<organism evidence="1 2">
    <name type="scientific">Punica granatum</name>
    <name type="common">Pomegranate</name>
    <dbReference type="NCBI Taxonomy" id="22663"/>
    <lineage>
        <taxon>Eukaryota</taxon>
        <taxon>Viridiplantae</taxon>
        <taxon>Streptophyta</taxon>
        <taxon>Embryophyta</taxon>
        <taxon>Tracheophyta</taxon>
        <taxon>Spermatophyta</taxon>
        <taxon>Magnoliopsida</taxon>
        <taxon>eudicotyledons</taxon>
        <taxon>Gunneridae</taxon>
        <taxon>Pentapetalae</taxon>
        <taxon>rosids</taxon>
        <taxon>malvids</taxon>
        <taxon>Myrtales</taxon>
        <taxon>Lythraceae</taxon>
        <taxon>Punica</taxon>
    </lineage>
</organism>
<proteinExistence type="predicted"/>
<evidence type="ECO:0000313" key="2">
    <source>
        <dbReference type="RefSeq" id="XP_031397607.1"/>
    </source>
</evidence>